<feature type="domain" description="CCHC-type" evidence="1">
    <location>
        <begin position="162"/>
        <end position="178"/>
    </location>
</feature>
<evidence type="ECO:0000313" key="2">
    <source>
        <dbReference type="EMBL" id="AYV80548.1"/>
    </source>
</evidence>
<feature type="domain" description="CCHC-type" evidence="1">
    <location>
        <begin position="37"/>
        <end position="53"/>
    </location>
</feature>
<gene>
    <name evidence="2" type="ORF">Harvfovirus2_78</name>
</gene>
<sequence length="293" mass="33046">MSWLSSIGVPVGRFFCRHCQRNDTHVTKLCPKYAESICSVCSRKGHNGDNCPKVSCSFCEEKKRRGAIGHSIQVCKFLVGYTCGLCRGLGHRAVDCEHLCLQCVNTTAVEQYRLRQDEKLDDDDILWDLTDSLHLESKCPTCTFCRRKGHLAATCSRKKKAICSLCCETGHTSPQCYNFCPSSCRATQEPTLSPEEKWCHPECHDHVSEGSLKGPTATPHRPERHRRTNCKLRYTIVGIHVQNANTRTCDSCQTTNTAYFIKDRICLKDPLDLCESCCNALQTRLQTKLTFGD</sequence>
<dbReference type="SUPFAM" id="SSF57756">
    <property type="entry name" value="Retrovirus zinc finger-like domains"/>
    <property type="match status" value="1"/>
</dbReference>
<proteinExistence type="predicted"/>
<organism evidence="2">
    <name type="scientific">Harvfovirus sp</name>
    <dbReference type="NCBI Taxonomy" id="2487768"/>
    <lineage>
        <taxon>Viruses</taxon>
        <taxon>Varidnaviria</taxon>
        <taxon>Bamfordvirae</taxon>
        <taxon>Nucleocytoviricota</taxon>
        <taxon>Megaviricetes</taxon>
        <taxon>Imitervirales</taxon>
        <taxon>Mimiviridae</taxon>
        <taxon>Klosneuvirinae</taxon>
    </lineage>
</organism>
<protein>
    <recommendedName>
        <fullName evidence="1">CCHC-type domain-containing protein</fullName>
    </recommendedName>
</protein>
<dbReference type="EMBL" id="MK072244">
    <property type="protein sequence ID" value="AYV80548.1"/>
    <property type="molecule type" value="Genomic_DNA"/>
</dbReference>
<accession>A0A3G5A045</accession>
<feature type="domain" description="CCHC-type" evidence="1">
    <location>
        <begin position="141"/>
        <end position="157"/>
    </location>
</feature>
<dbReference type="InterPro" id="IPR036875">
    <property type="entry name" value="Znf_CCHC_sf"/>
</dbReference>
<evidence type="ECO:0000259" key="1">
    <source>
        <dbReference type="SMART" id="SM00343"/>
    </source>
</evidence>
<reference evidence="2" key="1">
    <citation type="submission" date="2018-10" db="EMBL/GenBank/DDBJ databases">
        <title>Hidden diversity of soil giant viruses.</title>
        <authorList>
            <person name="Schulz F."/>
            <person name="Alteio L."/>
            <person name="Goudeau D."/>
            <person name="Ryan E.M."/>
            <person name="Malmstrom R.R."/>
            <person name="Blanchard J."/>
            <person name="Woyke T."/>
        </authorList>
    </citation>
    <scope>NUCLEOTIDE SEQUENCE</scope>
    <source>
        <strain evidence="2">HAV1</strain>
    </source>
</reference>
<feature type="domain" description="CCHC-type" evidence="1">
    <location>
        <begin position="82"/>
        <end position="98"/>
    </location>
</feature>
<dbReference type="SMART" id="SM00343">
    <property type="entry name" value="ZnF_C2HC"/>
    <property type="match status" value="4"/>
</dbReference>
<dbReference type="InterPro" id="IPR001878">
    <property type="entry name" value="Znf_CCHC"/>
</dbReference>
<dbReference type="GO" id="GO:0008270">
    <property type="term" value="F:zinc ion binding"/>
    <property type="evidence" value="ECO:0007669"/>
    <property type="project" value="InterPro"/>
</dbReference>
<name>A0A3G5A045_9VIRU</name>
<dbReference type="GO" id="GO:0003676">
    <property type="term" value="F:nucleic acid binding"/>
    <property type="evidence" value="ECO:0007669"/>
    <property type="project" value="InterPro"/>
</dbReference>
<dbReference type="Gene3D" id="4.10.60.10">
    <property type="entry name" value="Zinc finger, CCHC-type"/>
    <property type="match status" value="1"/>
</dbReference>